<dbReference type="GO" id="GO:0009231">
    <property type="term" value="P:riboflavin biosynthetic process"/>
    <property type="evidence" value="ECO:0007669"/>
    <property type="project" value="UniProtKB-UniPathway"/>
</dbReference>
<keyword evidence="3" id="KW-0686">Riboflavin biosynthesis</keyword>
<sequence length="183" mass="19195">MARRGLGNVWPNPSVGCVIVRDGLIVGRGWTQPGGRPHGETQALGQAKDRARGATAFVTLEPCAHHGQTPPCAQALINAGIARVVIAAPDPDHRVGGRGAELLNAAGVLVEWDEQPDAIDLNVGFLSCIQRNRPMVTMKLASTLDGAIATADGASQWITGSQARRRGHLLRAQHDAILVGIGT</sequence>
<dbReference type="PROSITE" id="PS51747">
    <property type="entry name" value="CYT_DCMP_DEAMINASES_2"/>
    <property type="match status" value="1"/>
</dbReference>
<dbReference type="InterPro" id="IPR002125">
    <property type="entry name" value="CMP_dCMP_dom"/>
</dbReference>
<evidence type="ECO:0000256" key="4">
    <source>
        <dbReference type="ARBA" id="ARBA00022723"/>
    </source>
</evidence>
<dbReference type="InterPro" id="IPR024072">
    <property type="entry name" value="DHFR-like_dom_sf"/>
</dbReference>
<dbReference type="InterPro" id="IPR016192">
    <property type="entry name" value="APOBEC/CMP_deaminase_Zn-bd"/>
</dbReference>
<dbReference type="GO" id="GO:0008270">
    <property type="term" value="F:zinc ion binding"/>
    <property type="evidence" value="ECO:0007669"/>
    <property type="project" value="InterPro"/>
</dbReference>
<reference evidence="8" key="1">
    <citation type="submission" date="2018-05" db="EMBL/GenBank/DDBJ databases">
        <authorList>
            <person name="Lanie J.A."/>
            <person name="Ng W.-L."/>
            <person name="Kazmierczak K.M."/>
            <person name="Andrzejewski T.M."/>
            <person name="Davidsen T.M."/>
            <person name="Wayne K.J."/>
            <person name="Tettelin H."/>
            <person name="Glass J.I."/>
            <person name="Rusch D."/>
            <person name="Podicherti R."/>
            <person name="Tsui H.-C.T."/>
            <person name="Winkler M.E."/>
        </authorList>
    </citation>
    <scope>NUCLEOTIDE SEQUENCE</scope>
</reference>
<dbReference type="AlphaFoldDB" id="A0A382L417"/>
<dbReference type="Gene3D" id="3.40.430.10">
    <property type="entry name" value="Dihydrofolate Reductase, subunit A"/>
    <property type="match status" value="1"/>
</dbReference>
<evidence type="ECO:0000256" key="1">
    <source>
        <dbReference type="ARBA" id="ARBA00004882"/>
    </source>
</evidence>
<proteinExistence type="predicted"/>
<keyword evidence="6" id="KW-0511">Multifunctional enzyme</keyword>
<dbReference type="PANTHER" id="PTHR11079">
    <property type="entry name" value="CYTOSINE DEAMINASE FAMILY MEMBER"/>
    <property type="match status" value="1"/>
</dbReference>
<organism evidence="8">
    <name type="scientific">marine metagenome</name>
    <dbReference type="NCBI Taxonomy" id="408172"/>
    <lineage>
        <taxon>unclassified sequences</taxon>
        <taxon>metagenomes</taxon>
        <taxon>ecological metagenomes</taxon>
    </lineage>
</organism>
<comment type="pathway">
    <text evidence="2">Cofactor biosynthesis; riboflavin biosynthesis; 5-amino-6-(D-ribitylamino)uracil from GTP: step 3/4.</text>
</comment>
<dbReference type="PROSITE" id="PS00903">
    <property type="entry name" value="CYT_DCMP_DEAMINASES_1"/>
    <property type="match status" value="1"/>
</dbReference>
<evidence type="ECO:0000256" key="5">
    <source>
        <dbReference type="ARBA" id="ARBA00022833"/>
    </source>
</evidence>
<dbReference type="SUPFAM" id="SSF53597">
    <property type="entry name" value="Dihydrofolate reductase-like"/>
    <property type="match status" value="1"/>
</dbReference>
<keyword evidence="5" id="KW-0862">Zinc</keyword>
<dbReference type="InterPro" id="IPR004794">
    <property type="entry name" value="Eubact_RibD"/>
</dbReference>
<evidence type="ECO:0000256" key="2">
    <source>
        <dbReference type="ARBA" id="ARBA00004910"/>
    </source>
</evidence>
<dbReference type="NCBIfam" id="TIGR00326">
    <property type="entry name" value="eubact_ribD"/>
    <property type="match status" value="1"/>
</dbReference>
<dbReference type="GO" id="GO:0008835">
    <property type="term" value="F:diaminohydroxyphosphoribosylaminopyrimidine deaminase activity"/>
    <property type="evidence" value="ECO:0007669"/>
    <property type="project" value="InterPro"/>
</dbReference>
<dbReference type="GO" id="GO:0008703">
    <property type="term" value="F:5-amino-6-(5-phosphoribosylamino)uracil reductase activity"/>
    <property type="evidence" value="ECO:0007669"/>
    <property type="project" value="InterPro"/>
</dbReference>
<keyword evidence="4" id="KW-0479">Metal-binding</keyword>
<evidence type="ECO:0000256" key="6">
    <source>
        <dbReference type="ARBA" id="ARBA00023268"/>
    </source>
</evidence>
<dbReference type="Pfam" id="PF00383">
    <property type="entry name" value="dCMP_cyt_deam_1"/>
    <property type="match status" value="1"/>
</dbReference>
<comment type="pathway">
    <text evidence="1">Cofactor biosynthesis; riboflavin biosynthesis; 5-amino-6-(D-ribitylamino)uracil from GTP: step 2/4.</text>
</comment>
<accession>A0A382L417</accession>
<feature type="domain" description="CMP/dCMP-type deaminase" evidence="7">
    <location>
        <begin position="1"/>
        <end position="110"/>
    </location>
</feature>
<protein>
    <recommendedName>
        <fullName evidence="7">CMP/dCMP-type deaminase domain-containing protein</fullName>
    </recommendedName>
</protein>
<dbReference type="UniPathway" id="UPA00275">
    <property type="reaction ID" value="UER00401"/>
</dbReference>
<dbReference type="PANTHER" id="PTHR11079:SF162">
    <property type="entry name" value="RIBOFLAVIN BIOSYNTHESIS PROTEIN PYRD, CHLOROPLASTIC"/>
    <property type="match status" value="1"/>
</dbReference>
<name>A0A382L417_9ZZZZ</name>
<feature type="non-terminal residue" evidence="8">
    <location>
        <position position="183"/>
    </location>
</feature>
<dbReference type="Pfam" id="PF01872">
    <property type="entry name" value="RibD_C"/>
    <property type="match status" value="1"/>
</dbReference>
<dbReference type="CDD" id="cd01284">
    <property type="entry name" value="Riboflavin_deaminase-reductase"/>
    <property type="match status" value="1"/>
</dbReference>
<dbReference type="SUPFAM" id="SSF53927">
    <property type="entry name" value="Cytidine deaminase-like"/>
    <property type="match status" value="1"/>
</dbReference>
<dbReference type="Gene3D" id="3.40.140.10">
    <property type="entry name" value="Cytidine Deaminase, domain 2"/>
    <property type="match status" value="1"/>
</dbReference>
<dbReference type="EMBL" id="UINC01084637">
    <property type="protein sequence ID" value="SVC31466.1"/>
    <property type="molecule type" value="Genomic_DNA"/>
</dbReference>
<gene>
    <name evidence="8" type="ORF">METZ01_LOCUS284320</name>
</gene>
<evidence type="ECO:0000256" key="3">
    <source>
        <dbReference type="ARBA" id="ARBA00022619"/>
    </source>
</evidence>
<evidence type="ECO:0000259" key="7">
    <source>
        <dbReference type="PROSITE" id="PS51747"/>
    </source>
</evidence>
<dbReference type="InterPro" id="IPR016193">
    <property type="entry name" value="Cytidine_deaminase-like"/>
</dbReference>
<evidence type="ECO:0000313" key="8">
    <source>
        <dbReference type="EMBL" id="SVC31466.1"/>
    </source>
</evidence>
<dbReference type="InterPro" id="IPR002734">
    <property type="entry name" value="RibDG_C"/>
</dbReference>